<dbReference type="EMBL" id="KV427608">
    <property type="protein sequence ID" value="KZT10602.1"/>
    <property type="molecule type" value="Genomic_DNA"/>
</dbReference>
<gene>
    <name evidence="1" type="ORF">LAESUDRAFT_734442</name>
</gene>
<organism evidence="1 2">
    <name type="scientific">Laetiporus sulphureus 93-53</name>
    <dbReference type="NCBI Taxonomy" id="1314785"/>
    <lineage>
        <taxon>Eukaryota</taxon>
        <taxon>Fungi</taxon>
        <taxon>Dikarya</taxon>
        <taxon>Basidiomycota</taxon>
        <taxon>Agaricomycotina</taxon>
        <taxon>Agaricomycetes</taxon>
        <taxon>Polyporales</taxon>
        <taxon>Laetiporus</taxon>
    </lineage>
</organism>
<dbReference type="InParanoid" id="A0A165GNT7"/>
<dbReference type="GeneID" id="63827539"/>
<reference evidence="1 2" key="1">
    <citation type="journal article" date="2016" name="Mol. Biol. Evol.">
        <title>Comparative Genomics of Early-Diverging Mushroom-Forming Fungi Provides Insights into the Origins of Lignocellulose Decay Capabilities.</title>
        <authorList>
            <person name="Nagy L.G."/>
            <person name="Riley R."/>
            <person name="Tritt A."/>
            <person name="Adam C."/>
            <person name="Daum C."/>
            <person name="Floudas D."/>
            <person name="Sun H."/>
            <person name="Yadav J.S."/>
            <person name="Pangilinan J."/>
            <person name="Larsson K.H."/>
            <person name="Matsuura K."/>
            <person name="Barry K."/>
            <person name="Labutti K."/>
            <person name="Kuo R."/>
            <person name="Ohm R.A."/>
            <person name="Bhattacharya S.S."/>
            <person name="Shirouzu T."/>
            <person name="Yoshinaga Y."/>
            <person name="Martin F.M."/>
            <person name="Grigoriev I.V."/>
            <person name="Hibbett D.S."/>
        </authorList>
    </citation>
    <scope>NUCLEOTIDE SEQUENCE [LARGE SCALE GENOMIC DNA]</scope>
    <source>
        <strain evidence="1 2">93-53</strain>
    </source>
</reference>
<dbReference type="RefSeq" id="XP_040768342.1">
    <property type="nucleotide sequence ID" value="XM_040910510.1"/>
</dbReference>
<dbReference type="AlphaFoldDB" id="A0A165GNT7"/>
<evidence type="ECO:0000313" key="2">
    <source>
        <dbReference type="Proteomes" id="UP000076871"/>
    </source>
</evidence>
<dbReference type="Proteomes" id="UP000076871">
    <property type="component" value="Unassembled WGS sequence"/>
</dbReference>
<protein>
    <submittedName>
        <fullName evidence="1">Uncharacterized protein</fullName>
    </submittedName>
</protein>
<evidence type="ECO:0000313" key="1">
    <source>
        <dbReference type="EMBL" id="KZT10602.1"/>
    </source>
</evidence>
<accession>A0A165GNT7</accession>
<name>A0A165GNT7_9APHY</name>
<dbReference type="STRING" id="1314785.A0A165GNT7"/>
<proteinExistence type="predicted"/>
<dbReference type="OrthoDB" id="2574468at2759"/>
<sequence>MALKRKMDFDDAVDVRRDVKQPKLVPFPQTEPDSDVAMMDASDYPLEPLFLSMQQFHTRLPSNASYSSSSAGDSPHLSPMYPSFDLYPSDDQGYIGAQNPFDSPMCNAPRAVGLLQPKNASFTHHGASCTQIPKLRVACSPGLNGQRTMWAHCEQCGAIEMVRTD</sequence>
<keyword evidence="2" id="KW-1185">Reference proteome</keyword>